<dbReference type="Pfam" id="PF13231">
    <property type="entry name" value="PMT_2"/>
    <property type="match status" value="1"/>
</dbReference>
<feature type="transmembrane region" description="Helical" evidence="1">
    <location>
        <begin position="87"/>
        <end position="107"/>
    </location>
</feature>
<dbReference type="EMBL" id="JAHKRT010000001">
    <property type="protein sequence ID" value="MBU3076746.1"/>
    <property type="molecule type" value="Genomic_DNA"/>
</dbReference>
<accession>A0ABS6BGZ8</accession>
<feature type="transmembrane region" description="Helical" evidence="1">
    <location>
        <begin position="341"/>
        <end position="363"/>
    </location>
</feature>
<keyword evidence="4" id="KW-1185">Reference proteome</keyword>
<dbReference type="GO" id="GO:0016757">
    <property type="term" value="F:glycosyltransferase activity"/>
    <property type="evidence" value="ECO:0007669"/>
    <property type="project" value="UniProtKB-KW"/>
</dbReference>
<feature type="transmembrane region" description="Helical" evidence="1">
    <location>
        <begin position="310"/>
        <end position="329"/>
    </location>
</feature>
<evidence type="ECO:0000259" key="2">
    <source>
        <dbReference type="Pfam" id="PF13231"/>
    </source>
</evidence>
<comment type="caution">
    <text evidence="3">The sequence shown here is derived from an EMBL/GenBank/DDBJ whole genome shotgun (WGS) entry which is preliminary data.</text>
</comment>
<name>A0ABS6BGZ8_9SPHN</name>
<protein>
    <submittedName>
        <fullName evidence="3">Glycosyltransferase family 39 protein</fullName>
        <ecNumber evidence="3">2.4.-.-</ecNumber>
    </submittedName>
</protein>
<keyword evidence="3" id="KW-0808">Transferase</keyword>
<feature type="transmembrane region" description="Helical" evidence="1">
    <location>
        <begin position="208"/>
        <end position="228"/>
    </location>
</feature>
<dbReference type="EC" id="2.4.-.-" evidence="3"/>
<keyword evidence="1" id="KW-0812">Transmembrane</keyword>
<feature type="domain" description="Glycosyltransferase RgtA/B/C/D-like" evidence="2">
    <location>
        <begin position="67"/>
        <end position="206"/>
    </location>
</feature>
<sequence length="506" mass="56204">MVNVGQNRIEDGSAARILLILLLVVGWAIRILSLTPQLLWGDEVYSAAVANGGVIDVILAGLRYDIHPPLYYLQLHFWGLLGRSDEWLVGNSFLWGALTNISIFVIVRRLTNSRRALLAAALYAVLPIHITFATFLRMYTLAALIGVWIFYYIEMISRSTEQAGRNYIIVSLLFVLLGLVHGFGFFVGAFLLLYALVRLIQTGLVSRYRLLLILPVAGYLIGAAYALIIGSMRQTIGVETFDLNQIGIGLAITVFGFDMPYPALFGLLGLSLIILFAILNPEGRTILVILFILPLAGMIAVTLFKPVFTYRTAALFAVFLPLGFVGTAISSKPDGAGARTVAYRWLMAVTLVVMTICSLHSFLVPELQDYRIFAERWDKEAAPSENLFITGFNSDYMGFVRYLPNTPPQGAMDVQPPLGKQWEGIKRRLGEPLLRRLNMVGRPDHLTHSRGRHVYIWFDEAVAAAQPTYWLFGPDSDPGCGLPGFTPSVVLRDRHQALIRCHRTGA</sequence>
<reference evidence="3 4" key="1">
    <citation type="submission" date="2021-06" db="EMBL/GenBank/DDBJ databases">
        <title>Sphingomonas sp. XMGL2, whole genome shotgun sequencing project.</title>
        <authorList>
            <person name="Zhao G."/>
            <person name="Shen L."/>
        </authorList>
    </citation>
    <scope>NUCLEOTIDE SEQUENCE [LARGE SCALE GENOMIC DNA]</scope>
    <source>
        <strain evidence="3 4">XMGL2</strain>
    </source>
</reference>
<feature type="transmembrane region" description="Helical" evidence="1">
    <location>
        <begin position="263"/>
        <end position="279"/>
    </location>
</feature>
<keyword evidence="3" id="KW-0328">Glycosyltransferase</keyword>
<evidence type="ECO:0000256" key="1">
    <source>
        <dbReference type="SAM" id="Phobius"/>
    </source>
</evidence>
<dbReference type="InterPro" id="IPR038731">
    <property type="entry name" value="RgtA/B/C-like"/>
</dbReference>
<feature type="transmembrane region" description="Helical" evidence="1">
    <location>
        <begin position="13"/>
        <end position="32"/>
    </location>
</feature>
<dbReference type="RefSeq" id="WP_216319466.1">
    <property type="nucleotide sequence ID" value="NZ_JAHKRT010000001.1"/>
</dbReference>
<feature type="transmembrane region" description="Helical" evidence="1">
    <location>
        <begin position="167"/>
        <end position="196"/>
    </location>
</feature>
<keyword evidence="1" id="KW-0472">Membrane</keyword>
<gene>
    <name evidence="3" type="ORF">KOF26_02615</name>
</gene>
<evidence type="ECO:0000313" key="4">
    <source>
        <dbReference type="Proteomes" id="UP000776276"/>
    </source>
</evidence>
<evidence type="ECO:0000313" key="3">
    <source>
        <dbReference type="EMBL" id="MBU3076746.1"/>
    </source>
</evidence>
<feature type="transmembrane region" description="Helical" evidence="1">
    <location>
        <begin position="138"/>
        <end position="155"/>
    </location>
</feature>
<feature type="transmembrane region" description="Helical" evidence="1">
    <location>
        <begin position="286"/>
        <end position="304"/>
    </location>
</feature>
<proteinExistence type="predicted"/>
<organism evidence="3 4">
    <name type="scientific">Sphingomonas quercus</name>
    <dbReference type="NCBI Taxonomy" id="2842451"/>
    <lineage>
        <taxon>Bacteria</taxon>
        <taxon>Pseudomonadati</taxon>
        <taxon>Pseudomonadota</taxon>
        <taxon>Alphaproteobacteria</taxon>
        <taxon>Sphingomonadales</taxon>
        <taxon>Sphingomonadaceae</taxon>
        <taxon>Sphingomonas</taxon>
    </lineage>
</organism>
<keyword evidence="1" id="KW-1133">Transmembrane helix</keyword>
<dbReference type="Proteomes" id="UP000776276">
    <property type="component" value="Unassembled WGS sequence"/>
</dbReference>